<proteinExistence type="predicted"/>
<keyword evidence="2" id="KW-1133">Transmembrane helix</keyword>
<dbReference type="Gene3D" id="3.40.710.10">
    <property type="entry name" value="DD-peptidase/beta-lactamase superfamily"/>
    <property type="match status" value="1"/>
</dbReference>
<dbReference type="InterPro" id="IPR007887">
    <property type="entry name" value="MecA_N"/>
</dbReference>
<organism evidence="5 6">
    <name type="scientific">Kitasatospora nipponensis</name>
    <dbReference type="NCBI Taxonomy" id="258049"/>
    <lineage>
        <taxon>Bacteria</taxon>
        <taxon>Bacillati</taxon>
        <taxon>Actinomycetota</taxon>
        <taxon>Actinomycetes</taxon>
        <taxon>Kitasatosporales</taxon>
        <taxon>Streptomycetaceae</taxon>
        <taxon>Kitasatospora</taxon>
    </lineage>
</organism>
<evidence type="ECO:0000256" key="1">
    <source>
        <dbReference type="SAM" id="MobiDB-lite"/>
    </source>
</evidence>
<feature type="domain" description="Penicillin-binding protein transpeptidase" evidence="3">
    <location>
        <begin position="302"/>
        <end position="547"/>
    </location>
</feature>
<feature type="region of interest" description="Disordered" evidence="1">
    <location>
        <begin position="1"/>
        <end position="20"/>
    </location>
</feature>
<evidence type="ECO:0000313" key="6">
    <source>
        <dbReference type="Proteomes" id="UP001500037"/>
    </source>
</evidence>
<keyword evidence="6" id="KW-1185">Reference proteome</keyword>
<evidence type="ECO:0000256" key="2">
    <source>
        <dbReference type="SAM" id="Phobius"/>
    </source>
</evidence>
<dbReference type="Proteomes" id="UP001500037">
    <property type="component" value="Unassembled WGS sequence"/>
</dbReference>
<dbReference type="InterPro" id="IPR050515">
    <property type="entry name" value="Beta-lactam/transpept"/>
</dbReference>
<dbReference type="InterPro" id="IPR012338">
    <property type="entry name" value="Beta-lactam/transpept-like"/>
</dbReference>
<evidence type="ECO:0000313" key="5">
    <source>
        <dbReference type="EMBL" id="GAA1225956.1"/>
    </source>
</evidence>
<dbReference type="Pfam" id="PF00905">
    <property type="entry name" value="Transpeptidase"/>
    <property type="match status" value="1"/>
</dbReference>
<keyword evidence="2" id="KW-0812">Transmembrane</keyword>
<gene>
    <name evidence="5" type="ORF">GCM10009665_15550</name>
</gene>
<evidence type="ECO:0000259" key="3">
    <source>
        <dbReference type="Pfam" id="PF00905"/>
    </source>
</evidence>
<dbReference type="PANTHER" id="PTHR30627:SF24">
    <property type="entry name" value="PENICILLIN-BINDING PROTEIN 4B"/>
    <property type="match status" value="1"/>
</dbReference>
<dbReference type="SUPFAM" id="SSF56601">
    <property type="entry name" value="beta-lactamase/transpeptidase-like"/>
    <property type="match status" value="1"/>
</dbReference>
<sequence length="580" mass="58280">MEAGRPPERDHYAAQAGDTDSGEIEMRQVTKTVAVGAVALAMLTIGGYGAYSLLGMVAPGSSAGRPKVVASGPPSADQAARTATAFLAAWSQGDLEAASQLTDDPQGAVVALTAFRTNLKPTSLALALAPGGPATGASPAPGGDGDQVVEGFGVTAAFAGAAGPWQYDGRLAVGRRRDGTPAVHWAPSVIHPLLGAGQTLTTQQVLAPPTSLTDRNGKPLTGLPSLPPIVAGLRQDSPGDPADAGSAVVVTDAAGHAQGQPLFTITAPKGGQPVRLTIDATLQAAAEKAVQEQYAKGGRTSAMVAVEPSTGHILAIANAPATDFDTALLGATAPGSTMKVITATALLQAGLSPDAAMPCPSSYTVGQSYRNDFPDARPNYTLAQDFAASCNTAFIRQATQSLTSGDLARTAKDYFGIGGDWKIGVPSVDGVIPPAGQSADETASQYIGQGHVTMNPLQLASMAATVESGTFRQPVLLADQPQPPAARTLAPGVLGDLRSMMNAVFTDPAGTAHGLDEGLSGRLGGKTGTAEVGATGTPTNSWFTGYRDDLAVSAEVIGGGLGAQAAAPAVVELLRAGNAG</sequence>
<feature type="transmembrane region" description="Helical" evidence="2">
    <location>
        <begin position="33"/>
        <end position="54"/>
    </location>
</feature>
<reference evidence="6" key="1">
    <citation type="journal article" date="2019" name="Int. J. Syst. Evol. Microbiol.">
        <title>The Global Catalogue of Microorganisms (GCM) 10K type strain sequencing project: providing services to taxonomists for standard genome sequencing and annotation.</title>
        <authorList>
            <consortium name="The Broad Institute Genomics Platform"/>
            <consortium name="The Broad Institute Genome Sequencing Center for Infectious Disease"/>
            <person name="Wu L."/>
            <person name="Ma J."/>
        </authorList>
    </citation>
    <scope>NUCLEOTIDE SEQUENCE [LARGE SCALE GENOMIC DNA]</scope>
    <source>
        <strain evidence="6">JCM 13004</strain>
    </source>
</reference>
<accession>A0ABP4GI16</accession>
<name>A0ABP4GI16_9ACTN</name>
<feature type="compositionally biased region" description="Basic and acidic residues" evidence="1">
    <location>
        <begin position="1"/>
        <end position="12"/>
    </location>
</feature>
<dbReference type="PANTHER" id="PTHR30627">
    <property type="entry name" value="PEPTIDOGLYCAN D,D-TRANSPEPTIDASE"/>
    <property type="match status" value="1"/>
</dbReference>
<comment type="caution">
    <text evidence="5">The sequence shown here is derived from an EMBL/GenBank/DDBJ whole genome shotgun (WGS) entry which is preliminary data.</text>
</comment>
<dbReference type="Pfam" id="PF05223">
    <property type="entry name" value="MecA_N"/>
    <property type="match status" value="1"/>
</dbReference>
<evidence type="ECO:0000259" key="4">
    <source>
        <dbReference type="Pfam" id="PF05223"/>
    </source>
</evidence>
<keyword evidence="2" id="KW-0472">Membrane</keyword>
<dbReference type="EMBL" id="BAAALF010000017">
    <property type="protein sequence ID" value="GAA1225956.1"/>
    <property type="molecule type" value="Genomic_DNA"/>
</dbReference>
<feature type="domain" description="NTF2-like N-terminal transpeptidase" evidence="4">
    <location>
        <begin position="79"/>
        <end position="198"/>
    </location>
</feature>
<dbReference type="InterPro" id="IPR001460">
    <property type="entry name" value="PCN-bd_Tpept"/>
</dbReference>
<protein>
    <submittedName>
        <fullName evidence="5">Penicillin-binding transpeptidase domain-containing protein</fullName>
    </submittedName>
</protein>